<name>F5Y3U3_RAMTT</name>
<sequence>MVVGARAAVGLLLCSLAMVTVGSTVVASKLMTAGLPPFTATALRFALALPVFCVLMAATGTRWPRPGRHDAAILAAQAGAGSVGYTVLMLLGTRLASGADAGVVAGTLPAVAAGFALLVLRERLGPRLLASLGLALAGVLVVTLPAGEARAVPGAWLGNLLVLGAVGCEAVFILLNKRLRQPLPALALSSSMAALGLLLSLLPALLERPWRLQVPASAWAATAYYAWVPTVLGFWLWYAGAARLSGGLAALTTAWLPVSALALSALVLGEVLGAGQLAGCALVLGGVLLGASAPGRRPGAGRL</sequence>
<feature type="domain" description="EamA" evidence="7">
    <location>
        <begin position="157"/>
        <end position="289"/>
    </location>
</feature>
<dbReference type="HOGENOM" id="CLU_033863_4_3_4"/>
<feature type="transmembrane region" description="Helical" evidence="6">
    <location>
        <begin position="218"/>
        <end position="239"/>
    </location>
</feature>
<dbReference type="KEGG" id="rta:Rta_26490"/>
<evidence type="ECO:0000256" key="3">
    <source>
        <dbReference type="ARBA" id="ARBA00022692"/>
    </source>
</evidence>
<organism evidence="8 9">
    <name type="scientific">Ramlibacter tataouinensis (strain ATCC BAA-407 / DSM 14655 / LMG 21543 / TTB310)</name>
    <dbReference type="NCBI Taxonomy" id="365046"/>
    <lineage>
        <taxon>Bacteria</taxon>
        <taxon>Pseudomonadati</taxon>
        <taxon>Pseudomonadota</taxon>
        <taxon>Betaproteobacteria</taxon>
        <taxon>Burkholderiales</taxon>
        <taxon>Comamonadaceae</taxon>
        <taxon>Ramlibacter</taxon>
    </lineage>
</organism>
<dbReference type="OrthoDB" id="8925227at2"/>
<reference evidence="9" key="1">
    <citation type="submission" date="2006-01" db="EMBL/GenBank/DDBJ databases">
        <title>Genome of the cyst-dividing bacterium Ramlibacter tataouinensis.</title>
        <authorList>
            <person name="Barakat M."/>
            <person name="Ortet P."/>
            <person name="De Luca G."/>
            <person name="Jourlin-Castelli C."/>
            <person name="Ansaldi M."/>
            <person name="Py B."/>
            <person name="Fichant G."/>
            <person name="Coutinho P."/>
            <person name="Voulhoux R."/>
            <person name="Bastien O."/>
            <person name="Roy S."/>
            <person name="Marechal E."/>
            <person name="Henrissat B."/>
            <person name="Quentin Y."/>
            <person name="Noirot P."/>
            <person name="Filloux A."/>
            <person name="Mejean V."/>
            <person name="DuBow M."/>
            <person name="Barras F."/>
            <person name="Heulin T."/>
        </authorList>
    </citation>
    <scope>NUCLEOTIDE SEQUENCE [LARGE SCALE GENOMIC DNA]</scope>
    <source>
        <strain evidence="9">ATCC BAA-407 / DSM 14655 / LMG 21543 / TTB310</strain>
    </source>
</reference>
<evidence type="ECO:0000313" key="9">
    <source>
        <dbReference type="Proteomes" id="UP000008385"/>
    </source>
</evidence>
<feature type="transmembrane region" description="Helical" evidence="6">
    <location>
        <begin position="274"/>
        <end position="293"/>
    </location>
</feature>
<feature type="transmembrane region" description="Helical" evidence="6">
    <location>
        <begin position="37"/>
        <end position="59"/>
    </location>
</feature>
<feature type="transmembrane region" description="Helical" evidence="6">
    <location>
        <begin position="71"/>
        <end position="91"/>
    </location>
</feature>
<dbReference type="PANTHER" id="PTHR32322">
    <property type="entry name" value="INNER MEMBRANE TRANSPORTER"/>
    <property type="match status" value="1"/>
</dbReference>
<dbReference type="STRING" id="365046.Rta_26490"/>
<evidence type="ECO:0000313" key="8">
    <source>
        <dbReference type="EMBL" id="AEG93750.1"/>
    </source>
</evidence>
<dbReference type="eggNOG" id="COG0697">
    <property type="taxonomic scope" value="Bacteria"/>
</dbReference>
<keyword evidence="9" id="KW-1185">Reference proteome</keyword>
<dbReference type="EMBL" id="CP000245">
    <property type="protein sequence ID" value="AEG93750.1"/>
    <property type="molecule type" value="Genomic_DNA"/>
</dbReference>
<evidence type="ECO:0000256" key="4">
    <source>
        <dbReference type="ARBA" id="ARBA00022989"/>
    </source>
</evidence>
<comment type="similarity">
    <text evidence="2">Belongs to the EamA transporter family.</text>
</comment>
<dbReference type="InterPro" id="IPR037185">
    <property type="entry name" value="EmrE-like"/>
</dbReference>
<dbReference type="Proteomes" id="UP000008385">
    <property type="component" value="Chromosome"/>
</dbReference>
<dbReference type="RefSeq" id="WP_013901982.1">
    <property type="nucleotide sequence ID" value="NC_015677.1"/>
</dbReference>
<keyword evidence="4 6" id="KW-1133">Transmembrane helix</keyword>
<evidence type="ECO:0000256" key="5">
    <source>
        <dbReference type="ARBA" id="ARBA00023136"/>
    </source>
</evidence>
<evidence type="ECO:0000256" key="1">
    <source>
        <dbReference type="ARBA" id="ARBA00004141"/>
    </source>
</evidence>
<feature type="transmembrane region" description="Helical" evidence="6">
    <location>
        <begin position="153"/>
        <end position="174"/>
    </location>
</feature>
<keyword evidence="5 6" id="KW-0472">Membrane</keyword>
<dbReference type="Pfam" id="PF00892">
    <property type="entry name" value="EamA"/>
    <property type="match status" value="2"/>
</dbReference>
<dbReference type="SUPFAM" id="SSF103481">
    <property type="entry name" value="Multidrug resistance efflux transporter EmrE"/>
    <property type="match status" value="2"/>
</dbReference>
<protein>
    <submittedName>
        <fullName evidence="8">Candidate transporter</fullName>
    </submittedName>
</protein>
<dbReference type="InterPro" id="IPR050638">
    <property type="entry name" value="AA-Vitamin_Transporters"/>
</dbReference>
<feature type="transmembrane region" description="Helical" evidence="6">
    <location>
        <begin position="246"/>
        <end position="268"/>
    </location>
</feature>
<gene>
    <name evidence="8" type="ordered locus">Rta_26490</name>
</gene>
<dbReference type="AlphaFoldDB" id="F5Y3U3"/>
<dbReference type="GO" id="GO:0016020">
    <property type="term" value="C:membrane"/>
    <property type="evidence" value="ECO:0007669"/>
    <property type="project" value="UniProtKB-SubCell"/>
</dbReference>
<feature type="transmembrane region" description="Helical" evidence="6">
    <location>
        <begin position="103"/>
        <end position="121"/>
    </location>
</feature>
<comment type="subcellular location">
    <subcellularLocation>
        <location evidence="1">Membrane</location>
        <topology evidence="1">Multi-pass membrane protein</topology>
    </subcellularLocation>
</comment>
<evidence type="ECO:0000256" key="2">
    <source>
        <dbReference type="ARBA" id="ARBA00007362"/>
    </source>
</evidence>
<dbReference type="PATRIC" id="fig|365046.3.peg.2709"/>
<feature type="transmembrane region" description="Helical" evidence="6">
    <location>
        <begin position="186"/>
        <end position="206"/>
    </location>
</feature>
<dbReference type="InterPro" id="IPR000620">
    <property type="entry name" value="EamA_dom"/>
</dbReference>
<dbReference type="PANTHER" id="PTHR32322:SF2">
    <property type="entry name" value="EAMA DOMAIN-CONTAINING PROTEIN"/>
    <property type="match status" value="1"/>
</dbReference>
<feature type="transmembrane region" description="Helical" evidence="6">
    <location>
        <begin position="128"/>
        <end position="147"/>
    </location>
</feature>
<feature type="domain" description="EamA" evidence="7">
    <location>
        <begin position="10"/>
        <end position="143"/>
    </location>
</feature>
<keyword evidence="3 6" id="KW-0812">Transmembrane</keyword>
<proteinExistence type="inferred from homology"/>
<accession>F5Y3U3</accession>
<reference evidence="8 9" key="2">
    <citation type="journal article" date="2011" name="PLoS ONE">
        <title>The Cyst-Dividing Bacterium Ramlibacter tataouinensis TTB310 Genome Reveals a Well-Stocked Toolbox for Adaptation to a Desert Environment.</title>
        <authorList>
            <person name="De Luca G."/>
            <person name="Barakat M."/>
            <person name="Ortet P."/>
            <person name="Fochesato S."/>
            <person name="Jourlin-Castelli C."/>
            <person name="Ansaldi M."/>
            <person name="Py B."/>
            <person name="Fichant G."/>
            <person name="Coutinho P.M."/>
            <person name="Voulhoux R."/>
            <person name="Bastien O."/>
            <person name="Marechal E."/>
            <person name="Henrissat B."/>
            <person name="Quentin Y."/>
            <person name="Noirot P."/>
            <person name="Filloux A."/>
            <person name="Mejean V."/>
            <person name="Dubow M.S."/>
            <person name="Barras F."/>
            <person name="Barbe V."/>
            <person name="Weissenbach J."/>
            <person name="Mihalcescu I."/>
            <person name="Vermeglio A."/>
            <person name="Achouak W."/>
            <person name="Heulin T."/>
        </authorList>
    </citation>
    <scope>NUCLEOTIDE SEQUENCE [LARGE SCALE GENOMIC DNA]</scope>
    <source>
        <strain evidence="9">ATCC BAA-407 / DSM 14655 / LMG 21543 / TTB310</strain>
    </source>
</reference>
<evidence type="ECO:0000256" key="6">
    <source>
        <dbReference type="SAM" id="Phobius"/>
    </source>
</evidence>
<evidence type="ECO:0000259" key="7">
    <source>
        <dbReference type="Pfam" id="PF00892"/>
    </source>
</evidence>